<feature type="region of interest" description="Disordered" evidence="2">
    <location>
        <begin position="53"/>
        <end position="72"/>
    </location>
</feature>
<dbReference type="STRING" id="1408163.A0A0F4YW71"/>
<dbReference type="EMBL" id="LASV01000144">
    <property type="protein sequence ID" value="KKA22335.1"/>
    <property type="molecule type" value="Genomic_DNA"/>
</dbReference>
<accession>A0A0F4YW71</accession>
<dbReference type="PANTHER" id="PTHR42942">
    <property type="entry name" value="6-O-METHYLGUANINE DNA METHYLTRANSFERASE"/>
    <property type="match status" value="1"/>
</dbReference>
<dbReference type="GO" id="GO:0006281">
    <property type="term" value="P:DNA repair"/>
    <property type="evidence" value="ECO:0007669"/>
    <property type="project" value="InterPro"/>
</dbReference>
<proteinExistence type="predicted"/>
<reference evidence="4 5" key="1">
    <citation type="submission" date="2015-04" db="EMBL/GenBank/DDBJ databases">
        <authorList>
            <person name="Heijne W.H."/>
            <person name="Fedorova N.D."/>
            <person name="Nierman W.C."/>
            <person name="Vollebregt A.W."/>
            <person name="Zhao Z."/>
            <person name="Wu L."/>
            <person name="Kumar M."/>
            <person name="Stam H."/>
            <person name="van den Berg M.A."/>
            <person name="Pel H.J."/>
        </authorList>
    </citation>
    <scope>NUCLEOTIDE SEQUENCE [LARGE SCALE GENOMIC DNA]</scope>
    <source>
        <strain evidence="4 5">CBS 393.64</strain>
    </source>
</reference>
<feature type="compositionally biased region" description="Low complexity" evidence="2">
    <location>
        <begin position="54"/>
        <end position="65"/>
    </location>
</feature>
<evidence type="ECO:0000313" key="4">
    <source>
        <dbReference type="EMBL" id="KKA22335.1"/>
    </source>
</evidence>
<feature type="compositionally biased region" description="Acidic residues" evidence="2">
    <location>
        <begin position="178"/>
        <end position="189"/>
    </location>
</feature>
<dbReference type="GeneID" id="25316014"/>
<keyword evidence="1" id="KW-0227">DNA damage</keyword>
<sequence>MPRTDEAEWWFNAVYEAVQEIPRGRVTTYGHIARLLGYPQRARQVGVCLKHLPSNNNNSSSSSSNPAGAGAGADEVYHHFHTDNVPWQRVINAKGTISHRGPGTAAHQAAVLREEGVRVDEDAMGEYYVDFAQYGWFPDRLPSEEGEEEEEELSSDEYEGGEGDDTDRNGDRNGDMTREEEEEGEANNT</sequence>
<organism evidence="4 5">
    <name type="scientific">Rasamsonia emersonii (strain ATCC 16479 / CBS 393.64 / IMI 116815)</name>
    <dbReference type="NCBI Taxonomy" id="1408163"/>
    <lineage>
        <taxon>Eukaryota</taxon>
        <taxon>Fungi</taxon>
        <taxon>Dikarya</taxon>
        <taxon>Ascomycota</taxon>
        <taxon>Pezizomycotina</taxon>
        <taxon>Eurotiomycetes</taxon>
        <taxon>Eurotiomycetidae</taxon>
        <taxon>Eurotiales</taxon>
        <taxon>Trichocomaceae</taxon>
        <taxon>Rasamsonia</taxon>
    </lineage>
</organism>
<dbReference type="PANTHER" id="PTHR42942:SF1">
    <property type="entry name" value="ALKYLTRANSFERASE-LIKE PROTEIN 1"/>
    <property type="match status" value="1"/>
</dbReference>
<dbReference type="OrthoDB" id="2548197at2759"/>
<dbReference type="InterPro" id="IPR052520">
    <property type="entry name" value="ATL_DNA_repair"/>
</dbReference>
<evidence type="ECO:0000256" key="2">
    <source>
        <dbReference type="SAM" id="MobiDB-lite"/>
    </source>
</evidence>
<protein>
    <submittedName>
        <fullName evidence="4">MGMT family protein</fullName>
    </submittedName>
</protein>
<evidence type="ECO:0000313" key="5">
    <source>
        <dbReference type="Proteomes" id="UP000053958"/>
    </source>
</evidence>
<feature type="domain" description="Methylated-DNA-[protein]-cysteine S-methyltransferase DNA binding" evidence="3">
    <location>
        <begin position="11"/>
        <end position="117"/>
    </location>
</feature>
<dbReference type="InterPro" id="IPR014048">
    <property type="entry name" value="MethylDNA_cys_MeTrfase_DNA-bd"/>
</dbReference>
<name>A0A0F4YW71_RASE3</name>
<dbReference type="Proteomes" id="UP000053958">
    <property type="component" value="Unassembled WGS sequence"/>
</dbReference>
<gene>
    <name evidence="4" type="ORF">T310_3665</name>
</gene>
<dbReference type="InterPro" id="IPR036388">
    <property type="entry name" value="WH-like_DNA-bd_sf"/>
</dbReference>
<dbReference type="AlphaFoldDB" id="A0A0F4YW71"/>
<evidence type="ECO:0000259" key="3">
    <source>
        <dbReference type="Pfam" id="PF01035"/>
    </source>
</evidence>
<dbReference type="Gene3D" id="1.10.10.10">
    <property type="entry name" value="Winged helix-like DNA-binding domain superfamily/Winged helix DNA-binding domain"/>
    <property type="match status" value="1"/>
</dbReference>
<evidence type="ECO:0000256" key="1">
    <source>
        <dbReference type="ARBA" id="ARBA00022763"/>
    </source>
</evidence>
<feature type="compositionally biased region" description="Basic and acidic residues" evidence="2">
    <location>
        <begin position="166"/>
        <end position="177"/>
    </location>
</feature>
<dbReference type="GO" id="GO:0003824">
    <property type="term" value="F:catalytic activity"/>
    <property type="evidence" value="ECO:0007669"/>
    <property type="project" value="InterPro"/>
</dbReference>
<dbReference type="Pfam" id="PF01035">
    <property type="entry name" value="DNA_binding_1"/>
    <property type="match status" value="1"/>
</dbReference>
<dbReference type="InterPro" id="IPR036217">
    <property type="entry name" value="MethylDNA_cys_MeTrfase_DNAb"/>
</dbReference>
<dbReference type="SUPFAM" id="SSF46767">
    <property type="entry name" value="Methylated DNA-protein cysteine methyltransferase, C-terminal domain"/>
    <property type="match status" value="1"/>
</dbReference>
<feature type="compositionally biased region" description="Acidic residues" evidence="2">
    <location>
        <begin position="144"/>
        <end position="165"/>
    </location>
</feature>
<dbReference type="RefSeq" id="XP_013328947.1">
    <property type="nucleotide sequence ID" value="XM_013473493.1"/>
</dbReference>
<keyword evidence="5" id="KW-1185">Reference proteome</keyword>
<comment type="caution">
    <text evidence="4">The sequence shown here is derived from an EMBL/GenBank/DDBJ whole genome shotgun (WGS) entry which is preliminary data.</text>
</comment>
<feature type="region of interest" description="Disordered" evidence="2">
    <location>
        <begin position="139"/>
        <end position="189"/>
    </location>
</feature>
<dbReference type="CDD" id="cd06445">
    <property type="entry name" value="ATase"/>
    <property type="match status" value="1"/>
</dbReference>